<evidence type="ECO:0000256" key="1">
    <source>
        <dbReference type="SAM" id="MobiDB-lite"/>
    </source>
</evidence>
<name>A0ABU0WYT5_9PSEU</name>
<gene>
    <name evidence="2" type="ORF">CKY47_13655</name>
</gene>
<keyword evidence="3" id="KW-1185">Reference proteome</keyword>
<feature type="compositionally biased region" description="Polar residues" evidence="1">
    <location>
        <begin position="59"/>
        <end position="69"/>
    </location>
</feature>
<evidence type="ECO:0000313" key="3">
    <source>
        <dbReference type="Proteomes" id="UP001225605"/>
    </source>
</evidence>
<protein>
    <submittedName>
        <fullName evidence="2">Uncharacterized protein</fullName>
    </submittedName>
</protein>
<organism evidence="2 3">
    <name type="scientific">Saccharothrix yanglingensis</name>
    <dbReference type="NCBI Taxonomy" id="659496"/>
    <lineage>
        <taxon>Bacteria</taxon>
        <taxon>Bacillati</taxon>
        <taxon>Actinomycetota</taxon>
        <taxon>Actinomycetes</taxon>
        <taxon>Pseudonocardiales</taxon>
        <taxon>Pseudonocardiaceae</taxon>
        <taxon>Saccharothrix</taxon>
    </lineage>
</organism>
<accession>A0ABU0WYT5</accession>
<comment type="caution">
    <text evidence="2">The sequence shown here is derived from an EMBL/GenBank/DDBJ whole genome shotgun (WGS) entry which is preliminary data.</text>
</comment>
<reference evidence="2 3" key="1">
    <citation type="submission" date="2017-06" db="EMBL/GenBank/DDBJ databases">
        <title>Cultured bacterium strain Saccharothrix yanglingensis Hhs.015.</title>
        <authorList>
            <person name="Xia Y."/>
        </authorList>
    </citation>
    <scope>NUCLEOTIDE SEQUENCE [LARGE SCALE GENOMIC DNA]</scope>
    <source>
        <strain evidence="2 3">Hhs.015</strain>
    </source>
</reference>
<dbReference type="EMBL" id="NSDM01000005">
    <property type="protein sequence ID" value="MDQ2585008.1"/>
    <property type="molecule type" value="Genomic_DNA"/>
</dbReference>
<feature type="region of interest" description="Disordered" evidence="1">
    <location>
        <begin position="53"/>
        <end position="80"/>
    </location>
</feature>
<dbReference type="RefSeq" id="WP_306746166.1">
    <property type="nucleotide sequence ID" value="NZ_NSDM01000005.1"/>
</dbReference>
<dbReference type="Proteomes" id="UP001225605">
    <property type="component" value="Unassembled WGS sequence"/>
</dbReference>
<feature type="region of interest" description="Disordered" evidence="1">
    <location>
        <begin position="1"/>
        <end position="33"/>
    </location>
</feature>
<proteinExistence type="predicted"/>
<sequence>MPSTSENTGSRPSAVVVVSGSAPSRGSRVRGPDARRSAALAVGSTAGVLVGASACGSLSPRNGTGSSRSAIDRWVAGSCP</sequence>
<evidence type="ECO:0000313" key="2">
    <source>
        <dbReference type="EMBL" id="MDQ2585008.1"/>
    </source>
</evidence>
<feature type="compositionally biased region" description="Low complexity" evidence="1">
    <location>
        <begin position="9"/>
        <end position="26"/>
    </location>
</feature>